<dbReference type="EMBL" id="BK032558">
    <property type="protein sequence ID" value="DAF47772.1"/>
    <property type="molecule type" value="Genomic_DNA"/>
</dbReference>
<keyword evidence="1" id="KW-1133">Transmembrane helix</keyword>
<evidence type="ECO:0000256" key="1">
    <source>
        <dbReference type="SAM" id="Phobius"/>
    </source>
</evidence>
<organism evidence="2">
    <name type="scientific">Podoviridae sp. ctiVc2</name>
    <dbReference type="NCBI Taxonomy" id="2827745"/>
    <lineage>
        <taxon>Viruses</taxon>
        <taxon>Duplodnaviria</taxon>
        <taxon>Heunggongvirae</taxon>
        <taxon>Uroviricota</taxon>
        <taxon>Caudoviricetes</taxon>
    </lineage>
</organism>
<proteinExistence type="predicted"/>
<feature type="transmembrane region" description="Helical" evidence="1">
    <location>
        <begin position="31"/>
        <end position="53"/>
    </location>
</feature>
<feature type="transmembrane region" description="Helical" evidence="1">
    <location>
        <begin position="6"/>
        <end position="24"/>
    </location>
</feature>
<protein>
    <submittedName>
        <fullName evidence="2">Uncharacterized protein</fullName>
    </submittedName>
</protein>
<keyword evidence="1" id="KW-0812">Transmembrane</keyword>
<reference evidence="2" key="1">
    <citation type="journal article" date="2021" name="Proc. Natl. Acad. Sci. U.S.A.">
        <title>A Catalog of Tens of Thousands of Viruses from Human Metagenomes Reveals Hidden Associations with Chronic Diseases.</title>
        <authorList>
            <person name="Tisza M.J."/>
            <person name="Buck C.B."/>
        </authorList>
    </citation>
    <scope>NUCLEOTIDE SEQUENCE</scope>
    <source>
        <strain evidence="2">CtiVc2</strain>
    </source>
</reference>
<keyword evidence="1" id="KW-0472">Membrane</keyword>
<sequence length="54" mass="5833">MFKTLLVSGIASIVTFLLINYVDIKFGTKSAVILGAVIIMVFLAFILGVSIWAN</sequence>
<accession>A0A8S5S9P4</accession>
<evidence type="ECO:0000313" key="2">
    <source>
        <dbReference type="EMBL" id="DAF47772.1"/>
    </source>
</evidence>
<name>A0A8S5S9P4_9CAUD</name>